<dbReference type="Pfam" id="PF19086">
    <property type="entry name" value="Terpene_syn_C_2"/>
    <property type="match status" value="1"/>
</dbReference>
<proteinExistence type="inferred from homology"/>
<keyword evidence="3 4" id="KW-0460">Magnesium</keyword>
<comment type="similarity">
    <text evidence="2 4">Belongs to the terpene synthase family.</text>
</comment>
<evidence type="ECO:0000256" key="3">
    <source>
        <dbReference type="ARBA" id="ARBA00022842"/>
    </source>
</evidence>
<reference evidence="6" key="1">
    <citation type="journal article" date="2014" name="Genome Announc.">
        <title>Genome sequence and annotation of Acremonium chrysogenum, producer of the beta-lactam antibiotic cephalosporin C.</title>
        <authorList>
            <person name="Terfehr D."/>
            <person name="Dahlmann T.A."/>
            <person name="Specht T."/>
            <person name="Zadra I."/>
            <person name="Kuernsteiner H."/>
            <person name="Kueck U."/>
        </authorList>
    </citation>
    <scope>NUCLEOTIDE SEQUENCE [LARGE SCALE GENOMIC DNA]</scope>
    <source>
        <strain evidence="6">ATCC 11550 / CBS 779.69 / DSM 880 / IAM 14645 / JCM 23072 / IMI 49137</strain>
    </source>
</reference>
<dbReference type="GO" id="GO:0008299">
    <property type="term" value="P:isoprenoid biosynthetic process"/>
    <property type="evidence" value="ECO:0007669"/>
    <property type="project" value="UniProtKB-ARBA"/>
</dbReference>
<dbReference type="SFLD" id="SFLDS00005">
    <property type="entry name" value="Isoprenoid_Synthase_Type_I"/>
    <property type="match status" value="1"/>
</dbReference>
<evidence type="ECO:0000313" key="6">
    <source>
        <dbReference type="Proteomes" id="UP000029964"/>
    </source>
</evidence>
<accession>A0A086TEQ9</accession>
<dbReference type="Proteomes" id="UP000029964">
    <property type="component" value="Unassembled WGS sequence"/>
</dbReference>
<protein>
    <recommendedName>
        <fullName evidence="4">Terpene synthase</fullName>
        <ecNumber evidence="4">4.2.3.-</ecNumber>
    </recommendedName>
</protein>
<evidence type="ECO:0000256" key="2">
    <source>
        <dbReference type="ARBA" id="ARBA00006333"/>
    </source>
</evidence>
<dbReference type="InterPro" id="IPR008949">
    <property type="entry name" value="Isoprenoid_synthase_dom_sf"/>
</dbReference>
<dbReference type="OrthoDB" id="2861623at2759"/>
<evidence type="ECO:0000256" key="4">
    <source>
        <dbReference type="RuleBase" id="RU366034"/>
    </source>
</evidence>
<keyword evidence="6" id="KW-1185">Reference proteome</keyword>
<dbReference type="GO" id="GO:0046872">
    <property type="term" value="F:metal ion binding"/>
    <property type="evidence" value="ECO:0007669"/>
    <property type="project" value="UniProtKB-KW"/>
</dbReference>
<keyword evidence="4" id="KW-0479">Metal-binding</keyword>
<comment type="cofactor">
    <cofactor evidence="1 4">
        <name>Mg(2+)</name>
        <dbReference type="ChEBI" id="CHEBI:18420"/>
    </cofactor>
</comment>
<dbReference type="EMBL" id="JPKY01000007">
    <property type="protein sequence ID" value="KFH47841.1"/>
    <property type="molecule type" value="Genomic_DNA"/>
</dbReference>
<evidence type="ECO:0000313" key="5">
    <source>
        <dbReference type="EMBL" id="KFH47841.1"/>
    </source>
</evidence>
<dbReference type="GO" id="GO:0010333">
    <property type="term" value="F:terpene synthase activity"/>
    <property type="evidence" value="ECO:0007669"/>
    <property type="project" value="InterPro"/>
</dbReference>
<name>A0A086TEQ9_HAPC1</name>
<evidence type="ECO:0000256" key="1">
    <source>
        <dbReference type="ARBA" id="ARBA00001946"/>
    </source>
</evidence>
<dbReference type="PANTHER" id="PTHR35201">
    <property type="entry name" value="TERPENE SYNTHASE"/>
    <property type="match status" value="1"/>
</dbReference>
<dbReference type="InterPro" id="IPR034686">
    <property type="entry name" value="Terpene_cyclase-like_2"/>
</dbReference>
<dbReference type="SFLD" id="SFLDG01020">
    <property type="entry name" value="Terpene_Cyclase_Like_2"/>
    <property type="match status" value="1"/>
</dbReference>
<keyword evidence="4" id="KW-0456">Lyase</keyword>
<gene>
    <name evidence="5" type="ORF">ACRE_012850</name>
</gene>
<comment type="caution">
    <text evidence="5">The sequence shown here is derived from an EMBL/GenBank/DDBJ whole genome shotgun (WGS) entry which is preliminary data.</text>
</comment>
<dbReference type="PANTHER" id="PTHR35201:SF4">
    <property type="entry name" value="BETA-PINACENE SYNTHASE-RELATED"/>
    <property type="match status" value="1"/>
</dbReference>
<dbReference type="AlphaFoldDB" id="A0A086TEQ9"/>
<dbReference type="HOGENOM" id="CLU_042538_3_1_1"/>
<organism evidence="5 6">
    <name type="scientific">Hapsidospora chrysogenum (strain ATCC 11550 / CBS 779.69 / DSM 880 / IAM 14645 / JCM 23072 / IMI 49137)</name>
    <name type="common">Acremonium chrysogenum</name>
    <dbReference type="NCBI Taxonomy" id="857340"/>
    <lineage>
        <taxon>Eukaryota</taxon>
        <taxon>Fungi</taxon>
        <taxon>Dikarya</taxon>
        <taxon>Ascomycota</taxon>
        <taxon>Pezizomycotina</taxon>
        <taxon>Sordariomycetes</taxon>
        <taxon>Hypocreomycetidae</taxon>
        <taxon>Hypocreales</taxon>
        <taxon>Bionectriaceae</taxon>
        <taxon>Hapsidospora</taxon>
    </lineage>
</organism>
<dbReference type="Gene3D" id="1.10.600.10">
    <property type="entry name" value="Farnesyl Diphosphate Synthase"/>
    <property type="match status" value="1"/>
</dbReference>
<dbReference type="STRING" id="857340.A0A086TEQ9"/>
<sequence length="383" mass="43202">MSQAVLTTTTEEVLTTINPREALLLNLKGRTARIPDLKPVLAGWRGISSRHMSPFVEPLREKVNTRLRGFNFDKAKRRRLEASDFASFTALWWPDASLDKLEILAYLVIWLFTWDDEIDEPTGAFSTDFAGAQAYRERTLRFVGHCLGLNDTSSSSLSGHAKHEDDLRPQNEIVQSFDVIGSALRASYSRSQCQRFYDEMARFMAASEDEQAGRLTGHIPSLDEYWRFRLGTSAVYIGSAAGEYSISSRIPDALMRSDAAMQAIWDETNVIIAITNDLLSLRKEMQLDCIDSIVPLVFASTGDVQRAVSEAVGALRAARERFDNAAEDLMARRYEHDETRSQVEQFIEVQRSNCVGNLVWSLETLRYKMGELTSEDGSQTFIL</sequence>
<dbReference type="EC" id="4.2.3.-" evidence="4"/>
<dbReference type="SUPFAM" id="SSF48576">
    <property type="entry name" value="Terpenoid synthases"/>
    <property type="match status" value="1"/>
</dbReference>